<gene>
    <name evidence="1" type="ORF">EPIR_0689</name>
</gene>
<sequence>MVFAFSLQKKSLRREKMKNADVVKDKYGVDDIEIVDNHLSMMAS</sequence>
<organism evidence="1 2">
    <name type="scientific">Erwinia piriflorinigrans CFBP 5888</name>
    <dbReference type="NCBI Taxonomy" id="1161919"/>
    <lineage>
        <taxon>Bacteria</taxon>
        <taxon>Pseudomonadati</taxon>
        <taxon>Pseudomonadota</taxon>
        <taxon>Gammaproteobacteria</taxon>
        <taxon>Enterobacterales</taxon>
        <taxon>Erwiniaceae</taxon>
        <taxon>Erwinia</taxon>
    </lineage>
</organism>
<name>V5Z4X8_9GAMM</name>
<comment type="caution">
    <text evidence="1">The sequence shown here is derived from an EMBL/GenBank/DDBJ whole genome shotgun (WGS) entry which is preliminary data.</text>
</comment>
<evidence type="ECO:0000313" key="1">
    <source>
        <dbReference type="EMBL" id="CCG86054.1"/>
    </source>
</evidence>
<proteinExistence type="predicted"/>
<dbReference type="AlphaFoldDB" id="V5Z4X8"/>
<reference evidence="1 2" key="1">
    <citation type="journal article" date="2013" name="Syst. Appl. Microbiol.">
        <title>Phylogenetic position and virulence apparatus of the pear flower necrosis pathogen Erwinia piriflorinigrans CFBP 5888T as assessed by comparative genomics.</title>
        <authorList>
            <person name="Smits T.H."/>
            <person name="Rezzonico F."/>
            <person name="Lopez M.M."/>
            <person name="Blom J."/>
            <person name="Goesmann A."/>
            <person name="Frey J.E."/>
            <person name="Duffy B."/>
        </authorList>
    </citation>
    <scope>NUCLEOTIDE SEQUENCE [LARGE SCALE GENOMIC DNA]</scope>
    <source>
        <strain evidence="2">CFBP5888</strain>
    </source>
</reference>
<keyword evidence="2" id="KW-1185">Reference proteome</keyword>
<dbReference type="EMBL" id="CAHS01000006">
    <property type="protein sequence ID" value="CCG86054.1"/>
    <property type="molecule type" value="Genomic_DNA"/>
</dbReference>
<accession>V5Z4X8</accession>
<dbReference type="Proteomes" id="UP000018217">
    <property type="component" value="Unassembled WGS sequence"/>
</dbReference>
<evidence type="ECO:0000313" key="2">
    <source>
        <dbReference type="Proteomes" id="UP000018217"/>
    </source>
</evidence>
<protein>
    <submittedName>
        <fullName evidence="1">Uncharacterized protein</fullName>
    </submittedName>
</protein>